<dbReference type="RefSeq" id="WP_084097857.1">
    <property type="nucleotide sequence ID" value="NZ_FWXK01000001.1"/>
</dbReference>
<evidence type="ECO:0000256" key="1">
    <source>
        <dbReference type="ARBA" id="ARBA00007748"/>
    </source>
</evidence>
<dbReference type="PANTHER" id="PTHR32502">
    <property type="entry name" value="N-ACETYLGALACTOSAMINE PERMEASE II COMPONENT-RELATED"/>
    <property type="match status" value="1"/>
</dbReference>
<feature type="domain" description="SIS" evidence="5">
    <location>
        <begin position="223"/>
        <end position="374"/>
    </location>
</feature>
<accession>A0A1W1Y3F5</accession>
<comment type="similarity">
    <text evidence="1">Belongs to the SIS family. AgaS subfamily.</text>
</comment>
<dbReference type="InterPro" id="IPR046348">
    <property type="entry name" value="SIS_dom_sf"/>
</dbReference>
<name>A0A1W1Y3F5_9LACT</name>
<evidence type="ECO:0000256" key="4">
    <source>
        <dbReference type="ARBA" id="ARBA00029292"/>
    </source>
</evidence>
<dbReference type="GO" id="GO:0016853">
    <property type="term" value="F:isomerase activity"/>
    <property type="evidence" value="ECO:0007669"/>
    <property type="project" value="UniProtKB-KW"/>
</dbReference>
<keyword evidence="7" id="KW-1185">Reference proteome</keyword>
<protein>
    <submittedName>
        <fullName evidence="6">Galactosamine 6-phosphate isomerase AgaS</fullName>
    </submittedName>
</protein>
<dbReference type="InterPro" id="IPR035466">
    <property type="entry name" value="GlmS/AgaS_SIS"/>
</dbReference>
<dbReference type="Gene3D" id="3.40.50.10490">
    <property type="entry name" value="Glucose-6-phosphate isomerase like protein, domain 1"/>
    <property type="match status" value="2"/>
</dbReference>
<dbReference type="InterPro" id="IPR050303">
    <property type="entry name" value="GatZ_KbaZ_carbometab"/>
</dbReference>
<evidence type="ECO:0000256" key="3">
    <source>
        <dbReference type="ARBA" id="ARBA00022801"/>
    </source>
</evidence>
<organism evidence="6 7">
    <name type="scientific">Aerococcus suis</name>
    <dbReference type="NCBI Taxonomy" id="371602"/>
    <lineage>
        <taxon>Bacteria</taxon>
        <taxon>Bacillati</taxon>
        <taxon>Bacillota</taxon>
        <taxon>Bacilli</taxon>
        <taxon>Lactobacillales</taxon>
        <taxon>Aerococcaceae</taxon>
        <taxon>Aerococcus</taxon>
    </lineage>
</organism>
<evidence type="ECO:0000259" key="5">
    <source>
        <dbReference type="PROSITE" id="PS51464"/>
    </source>
</evidence>
<dbReference type="GO" id="GO:0005886">
    <property type="term" value="C:plasma membrane"/>
    <property type="evidence" value="ECO:0007669"/>
    <property type="project" value="TreeGrafter"/>
</dbReference>
<evidence type="ECO:0000313" key="6">
    <source>
        <dbReference type="EMBL" id="SMC30692.1"/>
    </source>
</evidence>
<sequence>MFTYSEEKLDTLGARITTEEIKQQPKLWQEALDIYEGKKQEIKDFLAKVTADSQGKRVRVIFTGAGTSQYVGDTVTPHLNQTGDTSQFVFESYATTDIVAHPQSYLFPDETTILVSFARSGNSPESLAAKEIANKYVNNIYHLLITCAPEGKLATESEGKENEFLLSMPEKSNDAGFAMTGSFTCMTLSAMLVFDTTADSEKAEYVKAAATLGEEVVSREEDIQKWVDLDYDRVVYLGSGALSGLAREAQLKLLELTAGQVATVFDSSMGFRHGPKSFINEKTIVFDFVANDTYTSQYDYDILTEVATDDIAQATVGIEQQSQDSGKEFEGSRFTFSSDAILLPAGYLALPYIMVAQTFALLTSVKVDNTPDTPSATGTVNRVVKGVTIHEF</sequence>
<proteinExistence type="inferred from homology"/>
<feature type="domain" description="SIS" evidence="5">
    <location>
        <begin position="50"/>
        <end position="203"/>
    </location>
</feature>
<dbReference type="STRING" id="371602.SAMN04487984_0252"/>
<dbReference type="AlphaFoldDB" id="A0A1W1Y3F5"/>
<dbReference type="InterPro" id="IPR001347">
    <property type="entry name" value="SIS_dom"/>
</dbReference>
<evidence type="ECO:0000313" key="7">
    <source>
        <dbReference type="Proteomes" id="UP000243884"/>
    </source>
</evidence>
<dbReference type="GO" id="GO:0097367">
    <property type="term" value="F:carbohydrate derivative binding"/>
    <property type="evidence" value="ECO:0007669"/>
    <property type="project" value="InterPro"/>
</dbReference>
<dbReference type="Pfam" id="PF01380">
    <property type="entry name" value="SIS"/>
    <property type="match status" value="1"/>
</dbReference>
<dbReference type="PROSITE" id="PS51464">
    <property type="entry name" value="SIS"/>
    <property type="match status" value="2"/>
</dbReference>
<dbReference type="EMBL" id="FWXK01000001">
    <property type="protein sequence ID" value="SMC30692.1"/>
    <property type="molecule type" value="Genomic_DNA"/>
</dbReference>
<keyword evidence="3" id="KW-0378">Hydrolase</keyword>
<comment type="catalytic activity">
    <reaction evidence="4">
        <text>D-galactosamine 6-phosphate + H2O = D-tagatopyranose 1-phosphate + NH4(+)</text>
        <dbReference type="Rhea" id="RHEA:47680"/>
        <dbReference type="ChEBI" id="CHEBI:15377"/>
        <dbReference type="ChEBI" id="CHEBI:28938"/>
        <dbReference type="ChEBI" id="CHEBI:71674"/>
        <dbReference type="ChEBI" id="CHEBI:138150"/>
    </reaction>
</comment>
<dbReference type="GO" id="GO:0016787">
    <property type="term" value="F:hydrolase activity"/>
    <property type="evidence" value="ECO:0007669"/>
    <property type="project" value="UniProtKB-KW"/>
</dbReference>
<dbReference type="GO" id="GO:1901135">
    <property type="term" value="P:carbohydrate derivative metabolic process"/>
    <property type="evidence" value="ECO:0007669"/>
    <property type="project" value="InterPro"/>
</dbReference>
<keyword evidence="6" id="KW-0413">Isomerase</keyword>
<evidence type="ECO:0000256" key="2">
    <source>
        <dbReference type="ARBA" id="ARBA00022737"/>
    </source>
</evidence>
<dbReference type="SUPFAM" id="SSF53697">
    <property type="entry name" value="SIS domain"/>
    <property type="match status" value="1"/>
</dbReference>
<dbReference type="GO" id="GO:0009401">
    <property type="term" value="P:phosphoenolpyruvate-dependent sugar phosphotransferase system"/>
    <property type="evidence" value="ECO:0007669"/>
    <property type="project" value="TreeGrafter"/>
</dbReference>
<gene>
    <name evidence="6" type="ORF">SAMN04487984_0252</name>
</gene>
<dbReference type="PANTHER" id="PTHR32502:SF3">
    <property type="entry name" value="D-GALACTOSAMINE-6-PHOSPHATE DEAMINASE AGAS-RELATED"/>
    <property type="match status" value="1"/>
</dbReference>
<dbReference type="CDD" id="cd05010">
    <property type="entry name" value="SIS_AgaS_like"/>
    <property type="match status" value="1"/>
</dbReference>
<dbReference type="Proteomes" id="UP000243884">
    <property type="component" value="Unassembled WGS sequence"/>
</dbReference>
<keyword evidence="2" id="KW-0677">Repeat</keyword>
<reference evidence="7" key="1">
    <citation type="submission" date="2017-04" db="EMBL/GenBank/DDBJ databases">
        <authorList>
            <person name="Varghese N."/>
            <person name="Submissions S."/>
        </authorList>
    </citation>
    <scope>NUCLEOTIDE SEQUENCE [LARGE SCALE GENOMIC DNA]</scope>
    <source>
        <strain evidence="7">DSM 21500</strain>
    </source>
</reference>
<dbReference type="OrthoDB" id="9779207at2"/>
<dbReference type="InterPro" id="IPR035464">
    <property type="entry name" value="SIS_AgaS"/>
</dbReference>
<dbReference type="CDD" id="cd05008">
    <property type="entry name" value="SIS_GlmS_GlmD_1"/>
    <property type="match status" value="1"/>
</dbReference>